<keyword evidence="4" id="KW-0862">Zinc</keyword>
<dbReference type="AlphaFoldDB" id="A0A7S1ESE9"/>
<evidence type="ECO:0000313" key="8">
    <source>
        <dbReference type="EMBL" id="CAD8820690.1"/>
    </source>
</evidence>
<feature type="region of interest" description="Disordered" evidence="6">
    <location>
        <begin position="34"/>
        <end position="76"/>
    </location>
</feature>
<evidence type="ECO:0000256" key="5">
    <source>
        <dbReference type="PROSITE-ProRule" id="PRU00042"/>
    </source>
</evidence>
<accession>A0A7S1ESE9</accession>
<keyword evidence="1" id="KW-0479">Metal-binding</keyword>
<dbReference type="PROSITE" id="PS00028">
    <property type="entry name" value="ZINC_FINGER_C2H2_1"/>
    <property type="match status" value="5"/>
</dbReference>
<sequence>MEKRTAIDGDCADVKMLKAFTGFIETAHARCSNSNNQKLNHSSADESLQTVSDPDLQATTEQVSAKQRSDSVPNNDFNVNLSTLTSPKGIKPIIGTTYGDVDGKRAKRKAPERSVPKIHECYLCCLTFPVASKLRSHVKEMHGSGSSARIICPQCGLQFSQKGSLGKHLATVHAKRRISCQFCAKSFGQSGDLNIHIRTVHEKQRPFKCESCGAAFGRRSQMNKHHRVVHENLKPHQCNLCDAKFGERQDLARHSERIHSSSQTKKLKSEAVKPRSTGRSKPV</sequence>
<dbReference type="SUPFAM" id="SSF57667">
    <property type="entry name" value="beta-beta-alpha zinc fingers"/>
    <property type="match status" value="3"/>
</dbReference>
<evidence type="ECO:0000256" key="1">
    <source>
        <dbReference type="ARBA" id="ARBA00022723"/>
    </source>
</evidence>
<dbReference type="GO" id="GO:0008270">
    <property type="term" value="F:zinc ion binding"/>
    <property type="evidence" value="ECO:0007669"/>
    <property type="project" value="UniProtKB-KW"/>
</dbReference>
<keyword evidence="3 5" id="KW-0863">Zinc-finger</keyword>
<proteinExistence type="predicted"/>
<feature type="region of interest" description="Disordered" evidence="6">
    <location>
        <begin position="252"/>
        <end position="283"/>
    </location>
</feature>
<dbReference type="SMART" id="SM00355">
    <property type="entry name" value="ZnF_C2H2"/>
    <property type="match status" value="5"/>
</dbReference>
<evidence type="ECO:0000259" key="7">
    <source>
        <dbReference type="PROSITE" id="PS50157"/>
    </source>
</evidence>
<feature type="domain" description="C2H2-type" evidence="7">
    <location>
        <begin position="178"/>
        <end position="206"/>
    </location>
</feature>
<dbReference type="PROSITE" id="PS50157">
    <property type="entry name" value="ZINC_FINGER_C2H2_2"/>
    <property type="match status" value="4"/>
</dbReference>
<evidence type="ECO:0000256" key="2">
    <source>
        <dbReference type="ARBA" id="ARBA00022737"/>
    </source>
</evidence>
<dbReference type="Gene3D" id="3.30.160.60">
    <property type="entry name" value="Classic Zinc Finger"/>
    <property type="match status" value="4"/>
</dbReference>
<dbReference type="Pfam" id="PF00096">
    <property type="entry name" value="zf-C2H2"/>
    <property type="match status" value="3"/>
</dbReference>
<evidence type="ECO:0000256" key="4">
    <source>
        <dbReference type="ARBA" id="ARBA00022833"/>
    </source>
</evidence>
<feature type="domain" description="C2H2-type" evidence="7">
    <location>
        <begin position="150"/>
        <end position="178"/>
    </location>
</feature>
<evidence type="ECO:0000256" key="6">
    <source>
        <dbReference type="SAM" id="MobiDB-lite"/>
    </source>
</evidence>
<dbReference type="InterPro" id="IPR013087">
    <property type="entry name" value="Znf_C2H2_type"/>
</dbReference>
<feature type="domain" description="C2H2-type" evidence="7">
    <location>
        <begin position="236"/>
        <end position="264"/>
    </location>
</feature>
<name>A0A7S1ESE9_9RHOD</name>
<dbReference type="EMBL" id="HBFP01007097">
    <property type="protein sequence ID" value="CAD8820690.1"/>
    <property type="molecule type" value="Transcribed_RNA"/>
</dbReference>
<gene>
    <name evidence="8" type="ORF">TOLI1172_LOCUS5084</name>
</gene>
<protein>
    <recommendedName>
        <fullName evidence="7">C2H2-type domain-containing protein</fullName>
    </recommendedName>
</protein>
<feature type="domain" description="C2H2-type" evidence="7">
    <location>
        <begin position="207"/>
        <end position="235"/>
    </location>
</feature>
<keyword evidence="2" id="KW-0677">Repeat</keyword>
<dbReference type="PANTHER" id="PTHR24379">
    <property type="entry name" value="KRAB AND ZINC FINGER DOMAIN-CONTAINING"/>
    <property type="match status" value="1"/>
</dbReference>
<evidence type="ECO:0000256" key="3">
    <source>
        <dbReference type="ARBA" id="ARBA00022771"/>
    </source>
</evidence>
<dbReference type="InterPro" id="IPR036236">
    <property type="entry name" value="Znf_C2H2_sf"/>
</dbReference>
<reference evidence="8" key="1">
    <citation type="submission" date="2021-01" db="EMBL/GenBank/DDBJ databases">
        <authorList>
            <person name="Corre E."/>
            <person name="Pelletier E."/>
            <person name="Niang G."/>
            <person name="Scheremetjew M."/>
            <person name="Finn R."/>
            <person name="Kale V."/>
            <person name="Holt S."/>
            <person name="Cochrane G."/>
            <person name="Meng A."/>
            <person name="Brown T."/>
            <person name="Cohen L."/>
        </authorList>
    </citation>
    <scope>NUCLEOTIDE SEQUENCE</scope>
    <source>
        <strain evidence="8">CCMP3278</strain>
    </source>
</reference>
<organism evidence="8">
    <name type="scientific">Timspurckia oligopyrenoides</name>
    <dbReference type="NCBI Taxonomy" id="708627"/>
    <lineage>
        <taxon>Eukaryota</taxon>
        <taxon>Rhodophyta</taxon>
        <taxon>Bangiophyceae</taxon>
        <taxon>Porphyridiales</taxon>
        <taxon>Porphyridiaceae</taxon>
        <taxon>Timspurckia</taxon>
    </lineage>
</organism>
<dbReference type="PANTHER" id="PTHR24379:SF121">
    <property type="entry name" value="C2H2-TYPE DOMAIN-CONTAINING PROTEIN"/>
    <property type="match status" value="1"/>
</dbReference>